<keyword evidence="1" id="KW-0812">Transmembrane</keyword>
<dbReference type="EMBL" id="CP051677">
    <property type="protein sequence ID" value="QJD79102.1"/>
    <property type="molecule type" value="Genomic_DNA"/>
</dbReference>
<feature type="transmembrane region" description="Helical" evidence="1">
    <location>
        <begin position="153"/>
        <end position="174"/>
    </location>
</feature>
<feature type="transmembrane region" description="Helical" evidence="1">
    <location>
        <begin position="186"/>
        <end position="213"/>
    </location>
</feature>
<feature type="transmembrane region" description="Helical" evidence="1">
    <location>
        <begin position="323"/>
        <end position="342"/>
    </location>
</feature>
<evidence type="ECO:0000313" key="3">
    <source>
        <dbReference type="Proteomes" id="UP000501128"/>
    </source>
</evidence>
<proteinExistence type="predicted"/>
<feature type="transmembrane region" description="Helical" evidence="1">
    <location>
        <begin position="103"/>
        <end position="122"/>
    </location>
</feature>
<keyword evidence="1" id="KW-1133">Transmembrane helix</keyword>
<feature type="transmembrane region" description="Helical" evidence="1">
    <location>
        <begin position="383"/>
        <end position="404"/>
    </location>
</feature>
<keyword evidence="3" id="KW-1185">Reference proteome</keyword>
<dbReference type="RefSeq" id="WP_169551069.1">
    <property type="nucleotide sequence ID" value="NZ_CP051677.1"/>
</dbReference>
<dbReference type="Proteomes" id="UP000501128">
    <property type="component" value="Chromosome"/>
</dbReference>
<accession>A0A7L5DNG9</accession>
<organism evidence="2 3">
    <name type="scientific">Spirosoma rhododendri</name>
    <dbReference type="NCBI Taxonomy" id="2728024"/>
    <lineage>
        <taxon>Bacteria</taxon>
        <taxon>Pseudomonadati</taxon>
        <taxon>Bacteroidota</taxon>
        <taxon>Cytophagia</taxon>
        <taxon>Cytophagales</taxon>
        <taxon>Cytophagaceae</taxon>
        <taxon>Spirosoma</taxon>
    </lineage>
</organism>
<dbReference type="AlphaFoldDB" id="A0A7L5DNG9"/>
<feature type="transmembrane region" description="Helical" evidence="1">
    <location>
        <begin position="348"/>
        <end position="371"/>
    </location>
</feature>
<gene>
    <name evidence="2" type="ORF">HH216_12235</name>
</gene>
<feature type="transmembrane region" description="Helical" evidence="1">
    <location>
        <begin position="219"/>
        <end position="235"/>
    </location>
</feature>
<evidence type="ECO:0000256" key="1">
    <source>
        <dbReference type="SAM" id="Phobius"/>
    </source>
</evidence>
<dbReference type="KEGG" id="srho:HH216_12235"/>
<evidence type="ECO:0008006" key="4">
    <source>
        <dbReference type="Google" id="ProtNLM"/>
    </source>
</evidence>
<feature type="transmembrane region" description="Helical" evidence="1">
    <location>
        <begin position="281"/>
        <end position="302"/>
    </location>
</feature>
<feature type="transmembrane region" description="Helical" evidence="1">
    <location>
        <begin position="20"/>
        <end position="40"/>
    </location>
</feature>
<reference evidence="2 3" key="1">
    <citation type="submission" date="2020-04" db="EMBL/GenBank/DDBJ databases">
        <title>Genome sequencing of novel species.</title>
        <authorList>
            <person name="Heo J."/>
            <person name="Kim S.-J."/>
            <person name="Kim J.-S."/>
            <person name="Hong S.-B."/>
            <person name="Kwon S.-W."/>
        </authorList>
    </citation>
    <scope>NUCLEOTIDE SEQUENCE [LARGE SCALE GENOMIC DNA]</scope>
    <source>
        <strain evidence="2 3">CJU-R4</strain>
    </source>
</reference>
<keyword evidence="1" id="KW-0472">Membrane</keyword>
<feature type="transmembrane region" description="Helical" evidence="1">
    <location>
        <begin position="129"/>
        <end position="147"/>
    </location>
</feature>
<evidence type="ECO:0000313" key="2">
    <source>
        <dbReference type="EMBL" id="QJD79102.1"/>
    </source>
</evidence>
<feature type="transmembrane region" description="Helical" evidence="1">
    <location>
        <begin position="247"/>
        <end position="269"/>
    </location>
</feature>
<sequence length="582" mass="64945">MVTTKLSVSDSTPWLFRPAASIITAGICLLPILLFTVFVYTNAVNVPWMDDLEAFLKFILSYQDAPTLAGKIDWLLRPNNEHRILFAKLATITLYNLTGQVNFATLILVAYLFLLTMLWVLYRVFRSMNLPIAAFIPVPFILLQPQYYLTSLWAVTGLQHEVVICLVIVTLYLLAGGKPNRFGYAIGIQLIASLSMSNGLFGWVAGAFILLLQGNSRRLLLWIALAVGTIVFYFHDFPNSQGNDSSVAYLLQNPHIVVAAFFTFVGALFDFFPKSNTNWRYLMPTLAGLIVVGSTGFLLIRMNWPFLRKGALRPDKAVQIRRYFFSGAYAFLLVNATVVAVLRPRFGYSVMVVSNYMIYPALIVVLVYLNVISEYYSRKPVFVTRWVMGGIVVGVLVWGISYGLRLPVVAARKETLLTNAYNQQHNQTGLGPTWGTPFDTLGRYVMGESVRRGLYTYPTGYYTPYATRLGQTAHTQPDSSLRLHVSQLPDGGYAVTTDALQPQPARKAAVLVQAEANGATYLFFSTLPYQLKSFWRQATPGLLRAEVVSAFLAPGRYRIGVLNPADESNPVRISTNTLVVVH</sequence>
<name>A0A7L5DNG9_9BACT</name>
<protein>
    <recommendedName>
        <fullName evidence="4">Glycosyltransferase RgtA/B/C/D-like domain-containing protein</fullName>
    </recommendedName>
</protein>